<dbReference type="InterPro" id="IPR049240">
    <property type="entry name" value="DUF6875"/>
</dbReference>
<dbReference type="AlphaFoldDB" id="A0A7S1A8B5"/>
<proteinExistence type="predicted"/>
<evidence type="ECO:0000259" key="2">
    <source>
        <dbReference type="Pfam" id="PF21780"/>
    </source>
</evidence>
<sequence length="381" mass="42440">MPALRTLVPNMGEAQWTVVPRTEEPWLHKQSSPDSGEGARANPDFTEKVCRASGVPQTSAMKEIRPAESLERVQFNHSSVKPWRDTLQVFAEVAARQRPSEKDTRQTKVPIGLPFILGVAGLSLGIGKTAEDRSRVLPLVSGVGVLMFAAHQVSKWVAMHRLRSRCMTPKQIQSAVDQDLVASAQVKAMATFVDYAKMFLAKPLEGIGRDGPVCPFMPKSLALDSVYVCPMTEHSVEDVRRAVVRAKKVFIGLHPQTGPRKFYKALILMFPEMSHEDAPHIIDIVQNALKTVFVEEGLMLGEFHMHTNTSGLRSTSFRPLRAPFPCLAIRQMVPSDLAFLAHDLDHIISFERQLRRPSFVGNSSQVEENLVKASKMKELLM</sequence>
<dbReference type="EMBL" id="HBFQ01028319">
    <property type="protein sequence ID" value="CAD8845604.1"/>
    <property type="molecule type" value="Transcribed_RNA"/>
</dbReference>
<gene>
    <name evidence="3" type="ORF">NSCI0253_LOCUS19954</name>
</gene>
<accession>A0A7S1A8B5</accession>
<evidence type="ECO:0000256" key="1">
    <source>
        <dbReference type="SAM" id="MobiDB-lite"/>
    </source>
</evidence>
<evidence type="ECO:0000313" key="3">
    <source>
        <dbReference type="EMBL" id="CAD8845604.1"/>
    </source>
</evidence>
<dbReference type="Pfam" id="PF21780">
    <property type="entry name" value="DUF6875"/>
    <property type="match status" value="1"/>
</dbReference>
<organism evidence="3">
    <name type="scientific">Noctiluca scintillans</name>
    <name type="common">Sea sparkle</name>
    <name type="synonym">Red tide dinoflagellate</name>
    <dbReference type="NCBI Taxonomy" id="2966"/>
    <lineage>
        <taxon>Eukaryota</taxon>
        <taxon>Sar</taxon>
        <taxon>Alveolata</taxon>
        <taxon>Dinophyceae</taxon>
        <taxon>Noctilucales</taxon>
        <taxon>Noctilucaceae</taxon>
        <taxon>Noctiluca</taxon>
    </lineage>
</organism>
<feature type="region of interest" description="Disordered" evidence="1">
    <location>
        <begin position="21"/>
        <end position="42"/>
    </location>
</feature>
<reference evidence="3" key="1">
    <citation type="submission" date="2021-01" db="EMBL/GenBank/DDBJ databases">
        <authorList>
            <person name="Corre E."/>
            <person name="Pelletier E."/>
            <person name="Niang G."/>
            <person name="Scheremetjew M."/>
            <person name="Finn R."/>
            <person name="Kale V."/>
            <person name="Holt S."/>
            <person name="Cochrane G."/>
            <person name="Meng A."/>
            <person name="Brown T."/>
            <person name="Cohen L."/>
        </authorList>
    </citation>
    <scope>NUCLEOTIDE SEQUENCE</scope>
</reference>
<protein>
    <recommendedName>
        <fullName evidence="2">DUF6875 domain-containing protein</fullName>
    </recommendedName>
</protein>
<feature type="domain" description="DUF6875" evidence="2">
    <location>
        <begin position="191"/>
        <end position="353"/>
    </location>
</feature>
<name>A0A7S1A8B5_NOCSC</name>